<evidence type="ECO:0000313" key="2">
    <source>
        <dbReference type="Proteomes" id="UP000658997"/>
    </source>
</evidence>
<organism evidence="1 2">
    <name type="scientific">Ustilago bromivora</name>
    <dbReference type="NCBI Taxonomy" id="307758"/>
    <lineage>
        <taxon>Eukaryota</taxon>
        <taxon>Fungi</taxon>
        <taxon>Dikarya</taxon>
        <taxon>Basidiomycota</taxon>
        <taxon>Ustilaginomycotina</taxon>
        <taxon>Ustilaginomycetes</taxon>
        <taxon>Ustilaginales</taxon>
        <taxon>Ustilaginaceae</taxon>
        <taxon>Ustilago</taxon>
    </lineage>
</organism>
<accession>A0A8H8QMJ9</accession>
<dbReference type="EMBL" id="ULHB01000031">
    <property type="protein sequence ID" value="SYW77927.1"/>
    <property type="molecule type" value="Genomic_DNA"/>
</dbReference>
<dbReference type="AlphaFoldDB" id="A0A8H8QMJ9"/>
<evidence type="ECO:0000313" key="1">
    <source>
        <dbReference type="EMBL" id="SYW77927.1"/>
    </source>
</evidence>
<dbReference type="Proteomes" id="UP000658997">
    <property type="component" value="Unassembled WGS sequence"/>
</dbReference>
<comment type="caution">
    <text evidence="1">The sequence shown here is derived from an EMBL/GenBank/DDBJ whole genome shotgun (WGS) entry which is preliminary data.</text>
</comment>
<protein>
    <submittedName>
        <fullName evidence="1">Uncharacterized protein</fullName>
    </submittedName>
</protein>
<sequence>MAVKSAFIRGSVVRYVHIPAAAVDTQLLEDATRRGFGSVKPDSQRERKYRASNRSAALIQRRGRIAKKAFLMMIVGLAKGGNVASPTNAWHSGLLYFEDTHKGTYDRRRNSTVVDILLVSFIAEQGIRNNTKHVAFLERARTRFCSLWSQELSFNSVERHKPDHFAFNDPRQANDFRLAMTGTSFACP</sequence>
<keyword evidence="2" id="KW-1185">Reference proteome</keyword>
<dbReference type="Gene3D" id="2.30.30.100">
    <property type="match status" value="1"/>
</dbReference>
<name>A0A8H8QMJ9_9BASI</name>
<proteinExistence type="predicted"/>
<gene>
    <name evidence="1" type="ORF">UBRO2_02119</name>
</gene>
<reference evidence="1" key="1">
    <citation type="submission" date="2018-08" db="EMBL/GenBank/DDBJ databases">
        <authorList>
            <person name="Guldener U."/>
        </authorList>
    </citation>
    <scope>NUCLEOTIDE SEQUENCE</scope>
    <source>
        <strain evidence="1">UB2</strain>
    </source>
</reference>